<dbReference type="EMBL" id="JAMDMJ010000042">
    <property type="protein sequence ID" value="MCY9599282.1"/>
    <property type="molecule type" value="Genomic_DNA"/>
</dbReference>
<evidence type="ECO:0000313" key="4">
    <source>
        <dbReference type="Proteomes" id="UP000288943"/>
    </source>
</evidence>
<evidence type="ECO:0000313" key="2">
    <source>
        <dbReference type="EMBL" id="MCY9599282.1"/>
    </source>
</evidence>
<gene>
    <name evidence="2" type="ORF">M5X16_26430</name>
    <name evidence="3" type="ORF">PC41400_26025</name>
</gene>
<reference evidence="3 4" key="1">
    <citation type="submission" date="2018-01" db="EMBL/GenBank/DDBJ databases">
        <title>The whole genome sequencing and assembly of Paenibacillus chitinolyticus KCCM 41400 strain.</title>
        <authorList>
            <person name="Kim J.-Y."/>
            <person name="Park M.-K."/>
            <person name="Lee Y.-J."/>
            <person name="Yi H."/>
            <person name="Bahn Y.-S."/>
            <person name="Kim J.F."/>
            <person name="Lee D.-W."/>
        </authorList>
    </citation>
    <scope>NUCLEOTIDE SEQUENCE [LARGE SCALE GENOMIC DNA]</scope>
    <source>
        <strain evidence="3 4">KCCM 41400</strain>
    </source>
</reference>
<dbReference type="EMBL" id="CP026520">
    <property type="protein sequence ID" value="QAV20957.1"/>
    <property type="molecule type" value="Genomic_DNA"/>
</dbReference>
<keyword evidence="1" id="KW-0175">Coiled coil</keyword>
<evidence type="ECO:0000313" key="5">
    <source>
        <dbReference type="Proteomes" id="UP001527202"/>
    </source>
</evidence>
<evidence type="ECO:0000256" key="1">
    <source>
        <dbReference type="SAM" id="Coils"/>
    </source>
</evidence>
<dbReference type="KEGG" id="pchi:PC41400_26025"/>
<dbReference type="Proteomes" id="UP001527202">
    <property type="component" value="Unassembled WGS sequence"/>
</dbReference>
<evidence type="ECO:0000313" key="3">
    <source>
        <dbReference type="EMBL" id="QAV20957.1"/>
    </source>
</evidence>
<dbReference type="OrthoDB" id="3540923at2"/>
<keyword evidence="5" id="KW-1185">Reference proteome</keyword>
<dbReference type="GeneID" id="95378252"/>
<sequence>MREDWKYRYDEVLKKESLLQTVNKQLEKAQVRLKQAGEQRTAAEKALKSETRDVERLEKASLTNLFYTVLGRKIEKLEKEEAEAIQARIRAEETRLAEEELARMTAELEQRRSSLLGWEEEAASLLQEKEEWLRGRSEDFRRQLNRLYEAKRQALSEIKELDEALRAGYELVESLEEAENLLRSAKSWGTYDMFGGGVIATHIKRSKANEAMEQIEYAQGLMSRFKRELEDVGGTAEMNLDYNGFLGFADYFMDGFIFDWIVQGRISDLKDAVSENIGRLRQLLHALRQKYEARLTDEAGLTRDIHLLIERS</sequence>
<feature type="coiled-coil region" evidence="1">
    <location>
        <begin position="19"/>
        <end position="109"/>
    </location>
</feature>
<proteinExistence type="predicted"/>
<dbReference type="Proteomes" id="UP000288943">
    <property type="component" value="Chromosome"/>
</dbReference>
<reference evidence="2 5" key="2">
    <citation type="submission" date="2022-05" db="EMBL/GenBank/DDBJ databases">
        <title>Genome Sequencing of Bee-Associated Microbes.</title>
        <authorList>
            <person name="Dunlap C."/>
        </authorList>
    </citation>
    <scope>NUCLEOTIDE SEQUENCE [LARGE SCALE GENOMIC DNA]</scope>
    <source>
        <strain evidence="2 5">NRRL B-23120</strain>
    </source>
</reference>
<organism evidence="3 4">
    <name type="scientific">Paenibacillus chitinolyticus</name>
    <dbReference type="NCBI Taxonomy" id="79263"/>
    <lineage>
        <taxon>Bacteria</taxon>
        <taxon>Bacillati</taxon>
        <taxon>Bacillota</taxon>
        <taxon>Bacilli</taxon>
        <taxon>Bacillales</taxon>
        <taxon>Paenibacillaceae</taxon>
        <taxon>Paenibacillus</taxon>
    </lineage>
</organism>
<accession>A0A410X2Y0</accession>
<protein>
    <submittedName>
        <fullName evidence="3">Uncharacterized protein</fullName>
    </submittedName>
</protein>
<name>A0A410X2Y0_9BACL</name>
<dbReference type="AlphaFoldDB" id="A0A410X2Y0"/>
<dbReference type="RefSeq" id="WP_042233641.1">
    <property type="nucleotide sequence ID" value="NZ_CP026520.1"/>
</dbReference>
<feature type="coiled-coil region" evidence="1">
    <location>
        <begin position="141"/>
        <end position="178"/>
    </location>
</feature>